<accession>A0A445BN35</accession>
<gene>
    <name evidence="1" type="ORF">Ahy_A09g045739</name>
</gene>
<reference evidence="1 2" key="1">
    <citation type="submission" date="2019-01" db="EMBL/GenBank/DDBJ databases">
        <title>Sequencing of cultivated peanut Arachis hypogaea provides insights into genome evolution and oil improvement.</title>
        <authorList>
            <person name="Chen X."/>
        </authorList>
    </citation>
    <scope>NUCLEOTIDE SEQUENCE [LARGE SCALE GENOMIC DNA]</scope>
    <source>
        <strain evidence="2">cv. Fuhuasheng</strain>
        <tissue evidence="1">Leaves</tissue>
    </source>
</reference>
<evidence type="ECO:0000313" key="1">
    <source>
        <dbReference type="EMBL" id="RYR40072.1"/>
    </source>
</evidence>
<evidence type="ECO:0000313" key="2">
    <source>
        <dbReference type="Proteomes" id="UP000289738"/>
    </source>
</evidence>
<sequence length="66" mass="7195">MLKIVSLSRACCKTMLQKPVVDDSSLRATKTERKVRSTVIVEQGLGIDVCFLSRAVSSCASHLDLV</sequence>
<dbReference type="EMBL" id="SDMP01000009">
    <property type="protein sequence ID" value="RYR40072.1"/>
    <property type="molecule type" value="Genomic_DNA"/>
</dbReference>
<organism evidence="1 2">
    <name type="scientific">Arachis hypogaea</name>
    <name type="common">Peanut</name>
    <dbReference type="NCBI Taxonomy" id="3818"/>
    <lineage>
        <taxon>Eukaryota</taxon>
        <taxon>Viridiplantae</taxon>
        <taxon>Streptophyta</taxon>
        <taxon>Embryophyta</taxon>
        <taxon>Tracheophyta</taxon>
        <taxon>Spermatophyta</taxon>
        <taxon>Magnoliopsida</taxon>
        <taxon>eudicotyledons</taxon>
        <taxon>Gunneridae</taxon>
        <taxon>Pentapetalae</taxon>
        <taxon>rosids</taxon>
        <taxon>fabids</taxon>
        <taxon>Fabales</taxon>
        <taxon>Fabaceae</taxon>
        <taxon>Papilionoideae</taxon>
        <taxon>50 kb inversion clade</taxon>
        <taxon>dalbergioids sensu lato</taxon>
        <taxon>Dalbergieae</taxon>
        <taxon>Pterocarpus clade</taxon>
        <taxon>Arachis</taxon>
    </lineage>
</organism>
<name>A0A445BN35_ARAHY</name>
<protein>
    <submittedName>
        <fullName evidence="1">Uncharacterized protein</fullName>
    </submittedName>
</protein>
<dbReference type="AlphaFoldDB" id="A0A445BN35"/>
<proteinExistence type="predicted"/>
<keyword evidence="2" id="KW-1185">Reference proteome</keyword>
<comment type="caution">
    <text evidence="1">The sequence shown here is derived from an EMBL/GenBank/DDBJ whole genome shotgun (WGS) entry which is preliminary data.</text>
</comment>
<dbReference type="Proteomes" id="UP000289738">
    <property type="component" value="Chromosome A09"/>
</dbReference>